<gene>
    <name evidence="5" type="ORF">FNF29_07774</name>
</gene>
<dbReference type="SUPFAM" id="SSF50978">
    <property type="entry name" value="WD40 repeat-like"/>
    <property type="match status" value="1"/>
</dbReference>
<evidence type="ECO:0000256" key="4">
    <source>
        <dbReference type="PROSITE-ProRule" id="PRU00221"/>
    </source>
</evidence>
<dbReference type="CDD" id="cd00200">
    <property type="entry name" value="WD40"/>
    <property type="match status" value="1"/>
</dbReference>
<dbReference type="GO" id="GO:0071011">
    <property type="term" value="C:precatalytic spliceosome"/>
    <property type="evidence" value="ECO:0007669"/>
    <property type="project" value="TreeGrafter"/>
</dbReference>
<feature type="repeat" description="WD" evidence="4">
    <location>
        <begin position="168"/>
        <end position="209"/>
    </location>
</feature>
<evidence type="ECO:0000256" key="3">
    <source>
        <dbReference type="ARBA" id="ARBA00025726"/>
    </source>
</evidence>
<dbReference type="PANTHER" id="PTHR19923">
    <property type="entry name" value="WD40 REPEAT PROTEINPRL1/PRL2-RELATED"/>
    <property type="match status" value="1"/>
</dbReference>
<feature type="repeat" description="WD" evidence="4">
    <location>
        <begin position="126"/>
        <end position="167"/>
    </location>
</feature>
<dbReference type="GO" id="GO:0000974">
    <property type="term" value="C:Prp19 complex"/>
    <property type="evidence" value="ECO:0007669"/>
    <property type="project" value="TreeGrafter"/>
</dbReference>
<dbReference type="EMBL" id="VLTN01000076">
    <property type="protein sequence ID" value="KAA0146893.1"/>
    <property type="molecule type" value="Genomic_DNA"/>
</dbReference>
<dbReference type="PANTHER" id="PTHR19923:SF0">
    <property type="entry name" value="PLEIOTROPIC REGULATOR 1"/>
    <property type="match status" value="1"/>
</dbReference>
<dbReference type="SMART" id="SM00320">
    <property type="entry name" value="WD40"/>
    <property type="match status" value="7"/>
</dbReference>
<dbReference type="InterPro" id="IPR020472">
    <property type="entry name" value="WD40_PAC1"/>
</dbReference>
<accession>A0A5A8C1H0</accession>
<evidence type="ECO:0000256" key="1">
    <source>
        <dbReference type="ARBA" id="ARBA00022574"/>
    </source>
</evidence>
<proteinExistence type="inferred from homology"/>
<feature type="repeat" description="WD" evidence="4">
    <location>
        <begin position="84"/>
        <end position="125"/>
    </location>
</feature>
<dbReference type="InterPro" id="IPR001680">
    <property type="entry name" value="WD40_rpt"/>
</dbReference>
<protein>
    <submittedName>
        <fullName evidence="5">Uncharacterized protein</fullName>
    </submittedName>
</protein>
<dbReference type="AlphaFoldDB" id="A0A5A8C1H0"/>
<name>A0A5A8C1H0_CAFRO</name>
<dbReference type="Proteomes" id="UP000323011">
    <property type="component" value="Unassembled WGS sequence"/>
</dbReference>
<dbReference type="InterPro" id="IPR036322">
    <property type="entry name" value="WD40_repeat_dom_sf"/>
</dbReference>
<evidence type="ECO:0000313" key="5">
    <source>
        <dbReference type="EMBL" id="KAA0146893.1"/>
    </source>
</evidence>
<dbReference type="InterPro" id="IPR015943">
    <property type="entry name" value="WD40/YVTN_repeat-like_dom_sf"/>
</dbReference>
<sequence>MRHAAALAEAAQSSSRVSAARRRPRQLVAPSWHAPWKLQRVISGLGGWVRCVAVDPSNEFFVTGSADRNVTVWDLATGERKLTLTGHISTVRGAVLSPRHPYLFTAGEDKKVLCWDLEHNKVIRHYHGHLSGVYSLAMHPTLDVLMSGGRDAVCRVWDMRTRSEVHVLSGHTNAVASIITQPTDPQVITGSMDSTVRLWDLAAGKSMGVLTHHQRAVRALARGSGPGAAGSGGEHSFVSGAADGLRKWHASSGQFLFSMRAHEAMVHSLACNSDGVLFSGADDGGYRMWDVATGHCFQAGKAAVQPGSLDSEAAIYCAAFDMTGTRLITGGADKTVRVWREDPSATPESHPVDMDAYRAEVRRAEEAGAV</sequence>
<keyword evidence="1 4" id="KW-0853">WD repeat</keyword>
<dbReference type="PROSITE" id="PS00678">
    <property type="entry name" value="WD_REPEATS_1"/>
    <property type="match status" value="2"/>
</dbReference>
<dbReference type="FunFam" id="2.130.10.10:FF:000012">
    <property type="entry name" value="Putative pleiotropic regulator 1"/>
    <property type="match status" value="1"/>
</dbReference>
<dbReference type="InterPro" id="IPR045241">
    <property type="entry name" value="Prp46/PLRG1-like"/>
</dbReference>
<feature type="repeat" description="WD" evidence="4">
    <location>
        <begin position="42"/>
        <end position="83"/>
    </location>
</feature>
<reference evidence="5 6" key="1">
    <citation type="submission" date="2019-07" db="EMBL/GenBank/DDBJ databases">
        <title>Genomes of Cafeteria roenbergensis.</title>
        <authorList>
            <person name="Fischer M.G."/>
            <person name="Hackl T."/>
            <person name="Roman M."/>
        </authorList>
    </citation>
    <scope>NUCLEOTIDE SEQUENCE [LARGE SCALE GENOMIC DNA]</scope>
    <source>
        <strain evidence="5 6">BVI</strain>
    </source>
</reference>
<dbReference type="PRINTS" id="PR00320">
    <property type="entry name" value="GPROTEINBRPT"/>
</dbReference>
<dbReference type="PROSITE" id="PS50294">
    <property type="entry name" value="WD_REPEATS_REGION"/>
    <property type="match status" value="5"/>
</dbReference>
<evidence type="ECO:0000256" key="2">
    <source>
        <dbReference type="ARBA" id="ARBA00022737"/>
    </source>
</evidence>
<dbReference type="PROSITE" id="PS50082">
    <property type="entry name" value="WD_REPEATS_2"/>
    <property type="match status" value="6"/>
</dbReference>
<dbReference type="Gene3D" id="2.130.10.10">
    <property type="entry name" value="YVTN repeat-like/Quinoprotein amine dehydrogenase"/>
    <property type="match status" value="1"/>
</dbReference>
<keyword evidence="6" id="KW-1185">Reference proteome</keyword>
<dbReference type="OMA" id="FAMCFDQ"/>
<feature type="repeat" description="WD" evidence="4">
    <location>
        <begin position="259"/>
        <end position="299"/>
    </location>
</feature>
<dbReference type="GO" id="GO:0000398">
    <property type="term" value="P:mRNA splicing, via spliceosome"/>
    <property type="evidence" value="ECO:0007669"/>
    <property type="project" value="InterPro"/>
</dbReference>
<organism evidence="5 6">
    <name type="scientific">Cafeteria roenbergensis</name>
    <name type="common">Marine flagellate</name>
    <dbReference type="NCBI Taxonomy" id="33653"/>
    <lineage>
        <taxon>Eukaryota</taxon>
        <taxon>Sar</taxon>
        <taxon>Stramenopiles</taxon>
        <taxon>Bigyra</taxon>
        <taxon>Opalozoa</taxon>
        <taxon>Bicosoecida</taxon>
        <taxon>Cafeteriaceae</taxon>
        <taxon>Cafeteria</taxon>
    </lineage>
</organism>
<dbReference type="GO" id="GO:0071013">
    <property type="term" value="C:catalytic step 2 spliceosome"/>
    <property type="evidence" value="ECO:0007669"/>
    <property type="project" value="TreeGrafter"/>
</dbReference>
<feature type="repeat" description="WD" evidence="4">
    <location>
        <begin position="308"/>
        <end position="339"/>
    </location>
</feature>
<keyword evidence="2" id="KW-0677">Repeat</keyword>
<dbReference type="Pfam" id="PF00400">
    <property type="entry name" value="WD40"/>
    <property type="match status" value="6"/>
</dbReference>
<comment type="caution">
    <text evidence="5">The sequence shown here is derived from an EMBL/GenBank/DDBJ whole genome shotgun (WGS) entry which is preliminary data.</text>
</comment>
<dbReference type="InterPro" id="IPR019775">
    <property type="entry name" value="WD40_repeat_CS"/>
</dbReference>
<evidence type="ECO:0000313" key="6">
    <source>
        <dbReference type="Proteomes" id="UP000323011"/>
    </source>
</evidence>
<comment type="similarity">
    <text evidence="3">Belongs to the WD repeat PRL1/PRL2 family.</text>
</comment>